<dbReference type="AlphaFoldDB" id="U1PGW5"/>
<evidence type="ECO:0000313" key="2">
    <source>
        <dbReference type="EMBL" id="ERG91371.1"/>
    </source>
</evidence>
<keyword evidence="2" id="KW-0808">Transferase</keyword>
<protein>
    <submittedName>
        <fullName evidence="2">Putative signal-transducing histidine kinase</fullName>
    </submittedName>
</protein>
<dbReference type="EMBL" id="KE356560">
    <property type="protein sequence ID" value="ERG91371.1"/>
    <property type="molecule type" value="Genomic_DNA"/>
</dbReference>
<proteinExistence type="predicted"/>
<gene>
    <name evidence="2" type="ORF">J07HQW1_01405</name>
</gene>
<reference evidence="2 3" key="1">
    <citation type="journal article" date="2013" name="PLoS ONE">
        <title>Assembly-driven community genomics of a hypersaline microbial ecosystem.</title>
        <authorList>
            <person name="Podell S."/>
            <person name="Ugalde J.A."/>
            <person name="Narasingarao P."/>
            <person name="Banfield J.F."/>
            <person name="Heidelberg K.B."/>
            <person name="Allen E.E."/>
        </authorList>
    </citation>
    <scope>NUCLEOTIDE SEQUENCE [LARGE SCALE GENOMIC DNA]</scope>
    <source>
        <strain evidence="3">J07HQW1</strain>
    </source>
</reference>
<dbReference type="Gene3D" id="3.30.450.20">
    <property type="entry name" value="PAS domain"/>
    <property type="match status" value="1"/>
</dbReference>
<keyword evidence="2" id="KW-0418">Kinase</keyword>
<accession>U1PGW5</accession>
<sequence>MNVTELFSDDQQKRIADAIEEILITGKPTIEAELLTADWEYIPHEFAGARLTDPDGTVIGLVGAGHNMT</sequence>
<dbReference type="InterPro" id="IPR013656">
    <property type="entry name" value="PAS_4"/>
</dbReference>
<dbReference type="HOGENOM" id="CLU_2765984_0_0_2"/>
<dbReference type="Pfam" id="PF08448">
    <property type="entry name" value="PAS_4"/>
    <property type="match status" value="1"/>
</dbReference>
<dbReference type="Proteomes" id="UP000030649">
    <property type="component" value="Unassembled WGS sequence"/>
</dbReference>
<dbReference type="SUPFAM" id="SSF55785">
    <property type="entry name" value="PYP-like sensor domain (PAS domain)"/>
    <property type="match status" value="1"/>
</dbReference>
<dbReference type="InterPro" id="IPR035965">
    <property type="entry name" value="PAS-like_dom_sf"/>
</dbReference>
<evidence type="ECO:0000313" key="3">
    <source>
        <dbReference type="Proteomes" id="UP000030649"/>
    </source>
</evidence>
<dbReference type="GO" id="GO:0016301">
    <property type="term" value="F:kinase activity"/>
    <property type="evidence" value="ECO:0007669"/>
    <property type="project" value="UniProtKB-KW"/>
</dbReference>
<name>U1PGW5_9EURY</name>
<feature type="domain" description="PAS fold-4" evidence="1">
    <location>
        <begin position="5"/>
        <end position="69"/>
    </location>
</feature>
<evidence type="ECO:0000259" key="1">
    <source>
        <dbReference type="Pfam" id="PF08448"/>
    </source>
</evidence>
<organism evidence="2 3">
    <name type="scientific">Haloquadratum walsbyi J07HQW1</name>
    <dbReference type="NCBI Taxonomy" id="1238424"/>
    <lineage>
        <taxon>Archaea</taxon>
        <taxon>Methanobacteriati</taxon>
        <taxon>Methanobacteriota</taxon>
        <taxon>Stenosarchaea group</taxon>
        <taxon>Halobacteria</taxon>
        <taxon>Halobacteriales</taxon>
        <taxon>Haloferacaceae</taxon>
        <taxon>Haloquadratum</taxon>
    </lineage>
</organism>